<comment type="subcellular location">
    <subcellularLocation>
        <location evidence="1">Membrane</location>
        <topology evidence="1">Multi-pass membrane protein</topology>
    </subcellularLocation>
</comment>
<keyword evidence="8" id="KW-1185">Reference proteome</keyword>
<feature type="transmembrane region" description="Helical" evidence="5">
    <location>
        <begin position="6"/>
        <end position="32"/>
    </location>
</feature>
<feature type="transmembrane region" description="Helical" evidence="5">
    <location>
        <begin position="98"/>
        <end position="115"/>
    </location>
</feature>
<keyword evidence="2 5" id="KW-0812">Transmembrane</keyword>
<dbReference type="Proteomes" id="UP000658656">
    <property type="component" value="Unassembled WGS sequence"/>
</dbReference>
<gene>
    <name evidence="7" type="ORF">GCM10017566_35440</name>
</gene>
<dbReference type="Pfam" id="PF13515">
    <property type="entry name" value="FUSC_2"/>
    <property type="match status" value="1"/>
</dbReference>
<sequence length="319" mass="32458">MTGANIVLAAVVLTGHTALAPAAAFGGMTAVHGRFEPYAVRSRLLAAVGAGLVLCVALGSAAAAAGWGPVPVTVLVAVVAALAKLLTDAVSAGPPGGLIFVFAVATTAVLPVSWAQAGAQIGIAALAAVVAWCVGMVGWLFFREPADKQISWREGLRSAVRLPSHELPRATKVGAGVLAAGLLAHFLDLGHPYWTMIAAAAVLQSTHLNHTLHRTVQRMLGTLAGVVLGGLLLAAHLPTPAKLACIVIALLCGELTVIRNYALAMLFITPLTLLLSSLLTPPDVLGLASDRLLDTVLGALVGLVAAVVRPGRGYHLATA</sequence>
<evidence type="ECO:0000256" key="1">
    <source>
        <dbReference type="ARBA" id="ARBA00004141"/>
    </source>
</evidence>
<evidence type="ECO:0000256" key="3">
    <source>
        <dbReference type="ARBA" id="ARBA00022989"/>
    </source>
</evidence>
<reference evidence="7" key="2">
    <citation type="submission" date="2020-09" db="EMBL/GenBank/DDBJ databases">
        <authorList>
            <person name="Sun Q."/>
            <person name="Zhou Y."/>
        </authorList>
    </citation>
    <scope>NUCLEOTIDE SEQUENCE</scope>
    <source>
        <strain evidence="7">CGMCC 4.7679</strain>
    </source>
</reference>
<evidence type="ECO:0000313" key="8">
    <source>
        <dbReference type="Proteomes" id="UP000658656"/>
    </source>
</evidence>
<evidence type="ECO:0000256" key="5">
    <source>
        <dbReference type="SAM" id="Phobius"/>
    </source>
</evidence>
<protein>
    <recommendedName>
        <fullName evidence="6">Integral membrane bound transporter domain-containing protein</fullName>
    </recommendedName>
</protein>
<feature type="transmembrane region" description="Helical" evidence="5">
    <location>
        <begin position="292"/>
        <end position="308"/>
    </location>
</feature>
<dbReference type="InterPro" id="IPR049453">
    <property type="entry name" value="Memb_transporter_dom"/>
</dbReference>
<feature type="domain" description="Integral membrane bound transporter" evidence="6">
    <location>
        <begin position="180"/>
        <end position="304"/>
    </location>
</feature>
<keyword evidence="4 5" id="KW-0472">Membrane</keyword>
<accession>A0A8H9IWT8</accession>
<feature type="transmembrane region" description="Helical" evidence="5">
    <location>
        <begin position="219"/>
        <end position="235"/>
    </location>
</feature>
<evidence type="ECO:0000313" key="7">
    <source>
        <dbReference type="EMBL" id="GHF58941.1"/>
    </source>
</evidence>
<feature type="transmembrane region" description="Helical" evidence="5">
    <location>
        <begin position="170"/>
        <end position="187"/>
    </location>
</feature>
<evidence type="ECO:0000256" key="4">
    <source>
        <dbReference type="ARBA" id="ARBA00023136"/>
    </source>
</evidence>
<name>A0A8H9IWT8_9PSEU</name>
<reference evidence="7" key="1">
    <citation type="journal article" date="2014" name="Int. J. Syst. Evol. Microbiol.">
        <title>Complete genome sequence of Corynebacterium casei LMG S-19264T (=DSM 44701T), isolated from a smear-ripened cheese.</title>
        <authorList>
            <consortium name="US DOE Joint Genome Institute (JGI-PGF)"/>
            <person name="Walter F."/>
            <person name="Albersmeier A."/>
            <person name="Kalinowski J."/>
            <person name="Ruckert C."/>
        </authorList>
    </citation>
    <scope>NUCLEOTIDE SEQUENCE</scope>
    <source>
        <strain evidence="7">CGMCC 4.7679</strain>
    </source>
</reference>
<feature type="transmembrane region" description="Helical" evidence="5">
    <location>
        <begin position="44"/>
        <end position="64"/>
    </location>
</feature>
<evidence type="ECO:0000256" key="2">
    <source>
        <dbReference type="ARBA" id="ARBA00022692"/>
    </source>
</evidence>
<comment type="caution">
    <text evidence="7">The sequence shown here is derived from an EMBL/GenBank/DDBJ whole genome shotgun (WGS) entry which is preliminary data.</text>
</comment>
<feature type="transmembrane region" description="Helical" evidence="5">
    <location>
        <begin position="70"/>
        <end position="86"/>
    </location>
</feature>
<dbReference type="AlphaFoldDB" id="A0A8H9IWT8"/>
<feature type="transmembrane region" description="Helical" evidence="5">
    <location>
        <begin position="263"/>
        <end position="280"/>
    </location>
</feature>
<feature type="transmembrane region" description="Helical" evidence="5">
    <location>
        <begin position="121"/>
        <end position="142"/>
    </location>
</feature>
<dbReference type="GO" id="GO:0016020">
    <property type="term" value="C:membrane"/>
    <property type="evidence" value="ECO:0007669"/>
    <property type="project" value="UniProtKB-SubCell"/>
</dbReference>
<organism evidence="7 8">
    <name type="scientific">Amycolatopsis bartoniae</name>
    <dbReference type="NCBI Taxonomy" id="941986"/>
    <lineage>
        <taxon>Bacteria</taxon>
        <taxon>Bacillati</taxon>
        <taxon>Actinomycetota</taxon>
        <taxon>Actinomycetes</taxon>
        <taxon>Pseudonocardiales</taxon>
        <taxon>Pseudonocardiaceae</taxon>
        <taxon>Amycolatopsis</taxon>
    </lineage>
</organism>
<evidence type="ECO:0000259" key="6">
    <source>
        <dbReference type="Pfam" id="PF13515"/>
    </source>
</evidence>
<proteinExistence type="predicted"/>
<dbReference type="EMBL" id="BNAV01000004">
    <property type="protein sequence ID" value="GHF58941.1"/>
    <property type="molecule type" value="Genomic_DNA"/>
</dbReference>
<keyword evidence="3 5" id="KW-1133">Transmembrane helix</keyword>